<evidence type="ECO:0000313" key="2">
    <source>
        <dbReference type="Proteomes" id="UP001078443"/>
    </source>
</evidence>
<dbReference type="GO" id="GO:0032259">
    <property type="term" value="P:methylation"/>
    <property type="evidence" value="ECO:0007669"/>
    <property type="project" value="UniProtKB-KW"/>
</dbReference>
<keyword evidence="2" id="KW-1185">Reference proteome</keyword>
<keyword evidence="1" id="KW-0808">Transferase</keyword>
<dbReference type="GO" id="GO:0008168">
    <property type="term" value="F:methyltransferase activity"/>
    <property type="evidence" value="ECO:0007669"/>
    <property type="project" value="UniProtKB-KW"/>
</dbReference>
<keyword evidence="1" id="KW-0489">Methyltransferase</keyword>
<reference evidence="1" key="1">
    <citation type="submission" date="2022-12" db="EMBL/GenBank/DDBJ databases">
        <authorList>
            <person name="Wang J."/>
        </authorList>
    </citation>
    <scope>NUCLEOTIDE SEQUENCE</scope>
    <source>
        <strain evidence="1">HY-45-18</strain>
    </source>
</reference>
<evidence type="ECO:0000313" key="1">
    <source>
        <dbReference type="EMBL" id="MCY6484522.1"/>
    </source>
</evidence>
<accession>A0ABT4D1L0</accession>
<proteinExistence type="predicted"/>
<keyword evidence="1" id="KW-0966">Cell projection</keyword>
<dbReference type="NCBIfam" id="NF038110">
    <property type="entry name" value="Lys_methyl_FliB"/>
    <property type="match status" value="1"/>
</dbReference>
<organism evidence="1 2">
    <name type="scientific">Clostridium aestuarii</name>
    <dbReference type="NCBI Taxonomy" id="338193"/>
    <lineage>
        <taxon>Bacteria</taxon>
        <taxon>Bacillati</taxon>
        <taxon>Bacillota</taxon>
        <taxon>Clostridia</taxon>
        <taxon>Eubacteriales</taxon>
        <taxon>Clostridiaceae</taxon>
        <taxon>Clostridium</taxon>
    </lineage>
</organism>
<comment type="caution">
    <text evidence="1">The sequence shown here is derived from an EMBL/GenBank/DDBJ whole genome shotgun (WGS) entry which is preliminary data.</text>
</comment>
<keyword evidence="1" id="KW-0282">Flagellum</keyword>
<keyword evidence="1" id="KW-0969">Cilium</keyword>
<name>A0ABT4D1L0_9CLOT</name>
<dbReference type="EMBL" id="JAPQER010000003">
    <property type="protein sequence ID" value="MCY6484522.1"/>
    <property type="molecule type" value="Genomic_DNA"/>
</dbReference>
<dbReference type="EC" id="2.1.1.-" evidence="1"/>
<gene>
    <name evidence="1" type="primary">fliB</name>
    <name evidence="1" type="ORF">OW763_09235</name>
</gene>
<protein>
    <submittedName>
        <fullName evidence="1">Flagellin lysine-N-methylase</fullName>
        <ecNumber evidence="1">2.1.1.-</ecNumber>
    </submittedName>
</protein>
<dbReference type="RefSeq" id="WP_268040824.1">
    <property type="nucleotide sequence ID" value="NZ_JAPQER010000003.1"/>
</dbReference>
<sequence length="416" mass="48870">MKNEVTKVLIPEYLKSFKCTGSECTDTCCYGWNINIDKKTYKSYTAIKDKEFKKLFKDNIKRNRDKPWDESYGYIKMASDNTCPFLSEKKLCKVHSELGEKYLSKTCFNYPRISTLIDNDVIMLGSISCPELARLALLNKSSMKLSKAEYPSKRLLISRRFDSLNPSYKKKPEKHFKLIRDFSIWIIQNRNYKITERIIILGKIIEEIDTVIKNNNSMDIPSIIQKWYSNLLKKTELNIDFPHKSKDLLKFEIKLVKLLLENKLNASKYPEKYSKFFTQCFEEYLCGISSKNKDEITQAINNYTYAYNNYFKKFLEEYEYIFENLIVNDIYINLFPFGRNKSVLEEYLLLVMRCSFIKVSLTGLAGYYKEDFNVDLALDVIVALEKLVGNNPSYREYMLDVIKDTNNADIEAMVIS</sequence>
<dbReference type="Proteomes" id="UP001078443">
    <property type="component" value="Unassembled WGS sequence"/>
</dbReference>